<organism evidence="1 2">
    <name type="scientific">Weissella viridescens</name>
    <name type="common">Lactobacillus viridescens</name>
    <dbReference type="NCBI Taxonomy" id="1629"/>
    <lineage>
        <taxon>Bacteria</taxon>
        <taxon>Bacillati</taxon>
        <taxon>Bacillota</taxon>
        <taxon>Bacilli</taxon>
        <taxon>Lactobacillales</taxon>
        <taxon>Lactobacillaceae</taxon>
        <taxon>Weissella</taxon>
    </lineage>
</organism>
<proteinExistence type="predicted"/>
<evidence type="ECO:0000313" key="1">
    <source>
        <dbReference type="EMBL" id="SUP58932.1"/>
    </source>
</evidence>
<name>A0A380P364_WEIVI</name>
<gene>
    <name evidence="1" type="ORF">NCTC13645_01181</name>
</gene>
<dbReference type="Proteomes" id="UP000254621">
    <property type="component" value="Unassembled WGS sequence"/>
</dbReference>
<dbReference type="EMBL" id="UHIV01000004">
    <property type="protein sequence ID" value="SUP58932.1"/>
    <property type="molecule type" value="Genomic_DNA"/>
</dbReference>
<evidence type="ECO:0000313" key="2">
    <source>
        <dbReference type="Proteomes" id="UP000254621"/>
    </source>
</evidence>
<sequence>MTVNQPRADAKSQITHKAQKAQKLNMSIIFIVFHDHILIIL</sequence>
<protein>
    <submittedName>
        <fullName evidence="1">Uncharacterized protein</fullName>
    </submittedName>
</protein>
<dbReference type="AlphaFoldDB" id="A0A380P364"/>
<accession>A0A380P364</accession>
<reference evidence="1 2" key="1">
    <citation type="submission" date="2018-06" db="EMBL/GenBank/DDBJ databases">
        <authorList>
            <consortium name="Pathogen Informatics"/>
            <person name="Doyle S."/>
        </authorList>
    </citation>
    <scope>NUCLEOTIDE SEQUENCE [LARGE SCALE GENOMIC DNA]</scope>
    <source>
        <strain evidence="1 2">NCTC13645</strain>
    </source>
</reference>